<organism evidence="3 4">
    <name type="scientific">Hyphobacterium lacteum</name>
    <dbReference type="NCBI Taxonomy" id="3116575"/>
    <lineage>
        <taxon>Bacteria</taxon>
        <taxon>Pseudomonadati</taxon>
        <taxon>Pseudomonadota</taxon>
        <taxon>Alphaproteobacteria</taxon>
        <taxon>Maricaulales</taxon>
        <taxon>Maricaulaceae</taxon>
        <taxon>Hyphobacterium</taxon>
    </lineage>
</organism>
<proteinExistence type="predicted"/>
<sequence>MEALAEISFLGGLIAGLASSLHCAGMCGGIASGLMLGLSPDEKTATRMGVLMTAQTGKMIAYVLAGAAVGLAGTQLYAQMDFSAAQAVFRWGAAIMLVWIGLSLTGFLPGIAALDRLLAPITRIALRPVQAMGPASPLIAGLAWGALPCAMVYAALLYAMISGSPLQGALVMLGFGIGTLPSVTATALGIGWLERSGHKAQFRLAAGLIIAALGMGMLLVPPEVIAAMCGIEV</sequence>
<comment type="caution">
    <text evidence="3">The sequence shown here is derived from an EMBL/GenBank/DDBJ whole genome shotgun (WGS) entry which is preliminary data.</text>
</comment>
<feature type="transmembrane region" description="Helical" evidence="1">
    <location>
        <begin position="135"/>
        <end position="161"/>
    </location>
</feature>
<dbReference type="EMBL" id="JAZDRP010000005">
    <property type="protein sequence ID" value="MEE2526529.1"/>
    <property type="molecule type" value="Genomic_DNA"/>
</dbReference>
<dbReference type="InterPro" id="IPR039447">
    <property type="entry name" value="UreH-like_TM_dom"/>
</dbReference>
<evidence type="ECO:0000313" key="3">
    <source>
        <dbReference type="EMBL" id="MEE2526529.1"/>
    </source>
</evidence>
<dbReference type="PANTHER" id="PTHR42208:SF1">
    <property type="entry name" value="HEAVY METAL TRANSPORTER"/>
    <property type="match status" value="1"/>
</dbReference>
<feature type="transmembrane region" description="Helical" evidence="1">
    <location>
        <begin position="12"/>
        <end position="38"/>
    </location>
</feature>
<dbReference type="Pfam" id="PF13386">
    <property type="entry name" value="DsbD_2"/>
    <property type="match status" value="1"/>
</dbReference>
<evidence type="ECO:0000313" key="4">
    <source>
        <dbReference type="Proteomes" id="UP001354971"/>
    </source>
</evidence>
<protein>
    <submittedName>
        <fullName evidence="3">Sulfite exporter TauE/SafE family protein</fullName>
    </submittedName>
</protein>
<reference evidence="3 4" key="1">
    <citation type="submission" date="2024-01" db="EMBL/GenBank/DDBJ databases">
        <title>Hyphobacterium bacterium isolated from marine sediment.</title>
        <authorList>
            <person name="Zhao S."/>
        </authorList>
    </citation>
    <scope>NUCLEOTIDE SEQUENCE [LARGE SCALE GENOMIC DNA]</scope>
    <source>
        <strain evidence="4">HN65</strain>
    </source>
</reference>
<keyword evidence="1" id="KW-1133">Transmembrane helix</keyword>
<keyword evidence="4" id="KW-1185">Reference proteome</keyword>
<evidence type="ECO:0000259" key="2">
    <source>
        <dbReference type="Pfam" id="PF13386"/>
    </source>
</evidence>
<dbReference type="PANTHER" id="PTHR42208">
    <property type="entry name" value="HEAVY METAL TRANSPORTER-RELATED"/>
    <property type="match status" value="1"/>
</dbReference>
<dbReference type="RefSeq" id="WP_330199192.1">
    <property type="nucleotide sequence ID" value="NZ_JAZDRP010000005.1"/>
</dbReference>
<feature type="transmembrane region" description="Helical" evidence="1">
    <location>
        <begin position="167"/>
        <end position="190"/>
    </location>
</feature>
<feature type="transmembrane region" description="Helical" evidence="1">
    <location>
        <begin position="90"/>
        <end position="114"/>
    </location>
</feature>
<feature type="domain" description="Urease accessory protein UreH-like transmembrane" evidence="2">
    <location>
        <begin position="13"/>
        <end position="212"/>
    </location>
</feature>
<evidence type="ECO:0000256" key="1">
    <source>
        <dbReference type="SAM" id="Phobius"/>
    </source>
</evidence>
<feature type="transmembrane region" description="Helical" evidence="1">
    <location>
        <begin position="59"/>
        <end position="78"/>
    </location>
</feature>
<name>A0ABU7LT70_9PROT</name>
<gene>
    <name evidence="3" type="ORF">V0U79_09135</name>
</gene>
<keyword evidence="1" id="KW-0812">Transmembrane</keyword>
<feature type="transmembrane region" description="Helical" evidence="1">
    <location>
        <begin position="202"/>
        <end position="220"/>
    </location>
</feature>
<keyword evidence="1" id="KW-0472">Membrane</keyword>
<dbReference type="Proteomes" id="UP001354971">
    <property type="component" value="Unassembled WGS sequence"/>
</dbReference>
<accession>A0ABU7LT70</accession>